<dbReference type="Proteomes" id="UP000007322">
    <property type="component" value="Chromosome 6"/>
</dbReference>
<gene>
    <name evidence="2" type="ORF">MYCTH_2120908</name>
</gene>
<dbReference type="RefSeq" id="XP_003666235.1">
    <property type="nucleotide sequence ID" value="XM_003666187.1"/>
</dbReference>
<dbReference type="AlphaFoldDB" id="G2QM10"/>
<dbReference type="eggNOG" id="ENOG502QSKG">
    <property type="taxonomic scope" value="Eukaryota"/>
</dbReference>
<protein>
    <recommendedName>
        <fullName evidence="4">Methyltransferase domain-containing protein</fullName>
    </recommendedName>
</protein>
<organism evidence="2 3">
    <name type="scientific">Thermothelomyces thermophilus (strain ATCC 42464 / BCRC 31852 / DSM 1799)</name>
    <name type="common">Sporotrichum thermophile</name>
    <dbReference type="NCBI Taxonomy" id="573729"/>
    <lineage>
        <taxon>Eukaryota</taxon>
        <taxon>Fungi</taxon>
        <taxon>Dikarya</taxon>
        <taxon>Ascomycota</taxon>
        <taxon>Pezizomycotina</taxon>
        <taxon>Sordariomycetes</taxon>
        <taxon>Sordariomycetidae</taxon>
        <taxon>Sordariales</taxon>
        <taxon>Chaetomiaceae</taxon>
        <taxon>Thermothelomyces</taxon>
    </lineage>
</organism>
<dbReference type="EMBL" id="CP003007">
    <property type="protein sequence ID" value="AEO60990.1"/>
    <property type="molecule type" value="Genomic_DNA"/>
</dbReference>
<dbReference type="SUPFAM" id="SSF53335">
    <property type="entry name" value="S-adenosyl-L-methionine-dependent methyltransferases"/>
    <property type="match status" value="1"/>
</dbReference>
<dbReference type="KEGG" id="mtm:MYCTH_2120908"/>
<accession>G2QM10</accession>
<evidence type="ECO:0000256" key="1">
    <source>
        <dbReference type="ARBA" id="ARBA00038158"/>
    </source>
</evidence>
<evidence type="ECO:0008006" key="4">
    <source>
        <dbReference type="Google" id="ProtNLM"/>
    </source>
</evidence>
<name>G2QM10_THET4</name>
<dbReference type="PANTHER" id="PTHR43591">
    <property type="entry name" value="METHYLTRANSFERASE"/>
    <property type="match status" value="1"/>
</dbReference>
<dbReference type="OrthoDB" id="2013972at2759"/>
<dbReference type="GO" id="GO:0008168">
    <property type="term" value="F:methyltransferase activity"/>
    <property type="evidence" value="ECO:0007669"/>
    <property type="project" value="TreeGrafter"/>
</dbReference>
<dbReference type="Pfam" id="PF13489">
    <property type="entry name" value="Methyltransf_23"/>
    <property type="match status" value="1"/>
</dbReference>
<dbReference type="GeneID" id="11514450"/>
<dbReference type="VEuPathDB" id="FungiDB:MYCTH_2120908"/>
<dbReference type="Gene3D" id="3.40.50.150">
    <property type="entry name" value="Vaccinia Virus protein VP39"/>
    <property type="match status" value="1"/>
</dbReference>
<keyword evidence="3" id="KW-1185">Reference proteome</keyword>
<evidence type="ECO:0000313" key="2">
    <source>
        <dbReference type="EMBL" id="AEO60990.1"/>
    </source>
</evidence>
<reference evidence="2 3" key="1">
    <citation type="journal article" date="2011" name="Nat. Biotechnol.">
        <title>Comparative genomic analysis of the thermophilic biomass-degrading fungi Myceliophthora thermophila and Thielavia terrestris.</title>
        <authorList>
            <person name="Berka R.M."/>
            <person name="Grigoriev I.V."/>
            <person name="Otillar R."/>
            <person name="Salamov A."/>
            <person name="Grimwood J."/>
            <person name="Reid I."/>
            <person name="Ishmael N."/>
            <person name="John T."/>
            <person name="Darmond C."/>
            <person name="Moisan M.-C."/>
            <person name="Henrissat B."/>
            <person name="Coutinho P.M."/>
            <person name="Lombard V."/>
            <person name="Natvig D.O."/>
            <person name="Lindquist E."/>
            <person name="Schmutz J."/>
            <person name="Lucas S."/>
            <person name="Harris P."/>
            <person name="Powlowski J."/>
            <person name="Bellemare A."/>
            <person name="Taylor D."/>
            <person name="Butler G."/>
            <person name="de Vries R.P."/>
            <person name="Allijn I.E."/>
            <person name="van den Brink J."/>
            <person name="Ushinsky S."/>
            <person name="Storms R."/>
            <person name="Powell A.J."/>
            <person name="Paulsen I.T."/>
            <person name="Elbourne L.D.H."/>
            <person name="Baker S.E."/>
            <person name="Magnuson J."/>
            <person name="LaBoissiere S."/>
            <person name="Clutterbuck A.J."/>
            <person name="Martinez D."/>
            <person name="Wogulis M."/>
            <person name="de Leon A.L."/>
            <person name="Rey M.W."/>
            <person name="Tsang A."/>
        </authorList>
    </citation>
    <scope>NUCLEOTIDE SEQUENCE [LARGE SCALE GENOMIC DNA]</scope>
    <source>
        <strain evidence="3">ATCC 42464 / BCRC 31852 / DSM 1799</strain>
    </source>
</reference>
<dbReference type="InParanoid" id="G2QM10"/>
<dbReference type="PANTHER" id="PTHR43591:SF31">
    <property type="entry name" value="LAEA-LIKE, PUTATIVE (AFU_ORTHOLOGUE AFUA_8G01930)-RELATED"/>
    <property type="match status" value="1"/>
</dbReference>
<comment type="similarity">
    <text evidence="1">Belongs to the methyltransferase superfamily. LaeA methyltransferase family.</text>
</comment>
<evidence type="ECO:0000313" key="3">
    <source>
        <dbReference type="Proteomes" id="UP000007322"/>
    </source>
</evidence>
<proteinExistence type="inferred from homology"/>
<dbReference type="OMA" id="TSVHAYW"/>
<sequence length="227" mass="26154">MQWQVSYDGKLLLCPKEQFRRVLDIGTGTGFWAMDFANEHPEADVIGLDISRGILPIYMPPNYEFQIDDVKEQWTWSQKFDFIHGRMLGGYFRDFPGGWLEVKDINLMPRCDDGTLPRDSNLFAWAHELAEAAGRMGPGFTNVEVVKHKWPMNQWAKDVKQNELGRLSQSFFADELETISGALLVHGLNLSHEEVAVRCTLVRREFNDPQIHAYFPVFTAFGMKPQR</sequence>
<dbReference type="HOGENOM" id="CLU_010595_2_3_1"/>
<dbReference type="CDD" id="cd02440">
    <property type="entry name" value="AdoMet_MTases"/>
    <property type="match status" value="1"/>
</dbReference>
<dbReference type="InterPro" id="IPR029063">
    <property type="entry name" value="SAM-dependent_MTases_sf"/>
</dbReference>